<dbReference type="AlphaFoldDB" id="A0A1T5GJA8"/>
<name>A0A1T5GJA8_9SPHN</name>
<gene>
    <name evidence="1" type="ORF">SAMN06295937_10805</name>
</gene>
<evidence type="ECO:0000313" key="1">
    <source>
        <dbReference type="EMBL" id="SKC08479.1"/>
    </source>
</evidence>
<dbReference type="Proteomes" id="UP000190044">
    <property type="component" value="Unassembled WGS sequence"/>
</dbReference>
<protein>
    <submittedName>
        <fullName evidence="1">Uncharacterized protein</fullName>
    </submittedName>
</protein>
<evidence type="ECO:0000313" key="2">
    <source>
        <dbReference type="Proteomes" id="UP000190044"/>
    </source>
</evidence>
<organism evidence="1 2">
    <name type="scientific">Sphingopyxis flava</name>
    <dbReference type="NCBI Taxonomy" id="1507287"/>
    <lineage>
        <taxon>Bacteria</taxon>
        <taxon>Pseudomonadati</taxon>
        <taxon>Pseudomonadota</taxon>
        <taxon>Alphaproteobacteria</taxon>
        <taxon>Sphingomonadales</taxon>
        <taxon>Sphingomonadaceae</taxon>
        <taxon>Sphingopyxis</taxon>
    </lineage>
</organism>
<reference evidence="2" key="1">
    <citation type="submission" date="2017-02" db="EMBL/GenBank/DDBJ databases">
        <authorList>
            <person name="Varghese N."/>
            <person name="Submissions S."/>
        </authorList>
    </citation>
    <scope>NUCLEOTIDE SEQUENCE [LARGE SCALE GENOMIC DNA]</scope>
    <source>
        <strain evidence="2">R11H</strain>
    </source>
</reference>
<keyword evidence="2" id="KW-1185">Reference proteome</keyword>
<sequence>MGMFDVLRCEIPLPDGFTGEMQTKDFDCTLATLLIRADGRLMIEECDWEDVPLDERPKPDFPFVGSCRAINKRWRDLDFHGDFRFYGSAGDKWHEYAARFIPNPVEADSRSGFPSG</sequence>
<dbReference type="EMBL" id="FUYP01000080">
    <property type="protein sequence ID" value="SKC08479.1"/>
    <property type="molecule type" value="Genomic_DNA"/>
</dbReference>
<accession>A0A1T5GJA8</accession>
<dbReference type="RefSeq" id="WP_139375914.1">
    <property type="nucleotide sequence ID" value="NZ_FUYP01000080.1"/>
</dbReference>
<proteinExistence type="predicted"/>
<dbReference type="OrthoDB" id="7595552at2"/>